<dbReference type="Proteomes" id="UP001062846">
    <property type="component" value="Chromosome 3"/>
</dbReference>
<keyword evidence="2" id="KW-1185">Reference proteome</keyword>
<evidence type="ECO:0000313" key="1">
    <source>
        <dbReference type="EMBL" id="KAI8565529.1"/>
    </source>
</evidence>
<gene>
    <name evidence="1" type="ORF">RHMOL_Rhmol03G0267200</name>
</gene>
<reference evidence="1" key="1">
    <citation type="submission" date="2022-02" db="EMBL/GenBank/DDBJ databases">
        <title>Plant Genome Project.</title>
        <authorList>
            <person name="Zhang R.-G."/>
        </authorList>
    </citation>
    <scope>NUCLEOTIDE SEQUENCE</scope>
    <source>
        <strain evidence="1">AT1</strain>
    </source>
</reference>
<proteinExistence type="predicted"/>
<protein>
    <submittedName>
        <fullName evidence="1">Uncharacterized protein</fullName>
    </submittedName>
</protein>
<accession>A0ACC0PK50</accession>
<name>A0ACC0PK50_RHOML</name>
<sequence>MKGTTKVIMGATLVMLAILATVLGLVLVLLAELYCSMLLRRRRKQTLSTTAATASNTPANDSSSSPSHPLQDQILSPKPLRTFYAHGVLDAPRSFLYPAVVHGEEYTAMDVEKQQHTQQPPAAAWSPPPSPPFIISLTPPNPVDKINPMYDEDAGEHLVYICNPIYDEDGGRGSRLDTPFETPDTSPSRLGDDGFPGEGSSLASSSPDSWVVASTPPLSPMKKLPAEGCSVSLKDARSLATSSDSNSNSDSSSASPCTSPSW</sequence>
<organism evidence="1 2">
    <name type="scientific">Rhododendron molle</name>
    <name type="common">Chinese azalea</name>
    <name type="synonym">Azalea mollis</name>
    <dbReference type="NCBI Taxonomy" id="49168"/>
    <lineage>
        <taxon>Eukaryota</taxon>
        <taxon>Viridiplantae</taxon>
        <taxon>Streptophyta</taxon>
        <taxon>Embryophyta</taxon>
        <taxon>Tracheophyta</taxon>
        <taxon>Spermatophyta</taxon>
        <taxon>Magnoliopsida</taxon>
        <taxon>eudicotyledons</taxon>
        <taxon>Gunneridae</taxon>
        <taxon>Pentapetalae</taxon>
        <taxon>asterids</taxon>
        <taxon>Ericales</taxon>
        <taxon>Ericaceae</taxon>
        <taxon>Ericoideae</taxon>
        <taxon>Rhodoreae</taxon>
        <taxon>Rhododendron</taxon>
    </lineage>
</organism>
<comment type="caution">
    <text evidence="1">The sequence shown here is derived from an EMBL/GenBank/DDBJ whole genome shotgun (WGS) entry which is preliminary data.</text>
</comment>
<dbReference type="EMBL" id="CM046390">
    <property type="protein sequence ID" value="KAI8565529.1"/>
    <property type="molecule type" value="Genomic_DNA"/>
</dbReference>
<evidence type="ECO:0000313" key="2">
    <source>
        <dbReference type="Proteomes" id="UP001062846"/>
    </source>
</evidence>